<evidence type="ECO:0000313" key="1">
    <source>
        <dbReference type="EMBL" id="GIE24827.1"/>
    </source>
</evidence>
<gene>
    <name evidence="1" type="ORF">Ahu01nite_079290</name>
</gene>
<evidence type="ECO:0000313" key="2">
    <source>
        <dbReference type="Proteomes" id="UP000603200"/>
    </source>
</evidence>
<proteinExistence type="predicted"/>
<organism evidence="1 2">
    <name type="scientific">Winogradskya humida</name>
    <dbReference type="NCBI Taxonomy" id="113566"/>
    <lineage>
        <taxon>Bacteria</taxon>
        <taxon>Bacillati</taxon>
        <taxon>Actinomycetota</taxon>
        <taxon>Actinomycetes</taxon>
        <taxon>Micromonosporales</taxon>
        <taxon>Micromonosporaceae</taxon>
        <taxon>Winogradskya</taxon>
    </lineage>
</organism>
<dbReference type="EMBL" id="BOMN01000113">
    <property type="protein sequence ID" value="GIE24827.1"/>
    <property type="molecule type" value="Genomic_DNA"/>
</dbReference>
<name>A0ABQ4A1T6_9ACTN</name>
<protein>
    <submittedName>
        <fullName evidence="1">Uncharacterized protein</fullName>
    </submittedName>
</protein>
<reference evidence="1 2" key="1">
    <citation type="submission" date="2021-01" db="EMBL/GenBank/DDBJ databases">
        <title>Whole genome shotgun sequence of Actinoplanes humidus NBRC 14915.</title>
        <authorList>
            <person name="Komaki H."/>
            <person name="Tamura T."/>
        </authorList>
    </citation>
    <scope>NUCLEOTIDE SEQUENCE [LARGE SCALE GENOMIC DNA]</scope>
    <source>
        <strain evidence="1 2">NBRC 14915</strain>
    </source>
</reference>
<dbReference type="Proteomes" id="UP000603200">
    <property type="component" value="Unassembled WGS sequence"/>
</dbReference>
<comment type="caution">
    <text evidence="1">The sequence shown here is derived from an EMBL/GenBank/DDBJ whole genome shotgun (WGS) entry which is preliminary data.</text>
</comment>
<dbReference type="RefSeq" id="WP_203841821.1">
    <property type="nucleotide sequence ID" value="NZ_BAAATV010000001.1"/>
</dbReference>
<keyword evidence="2" id="KW-1185">Reference proteome</keyword>
<sequence length="124" mass="13157">MAHLNAAIADSSIPDAIAQFGADVRHENEPSRYRINSHTNDAGDWCRSLYTVIAETASNNDGRCPAGCANGAIEADDRDDDPPNLTDCQLCGAPGGYPYCASTFGGRMSCVEAVTFDEAAEPDR</sequence>
<accession>A0ABQ4A1T6</accession>